<accession>A0A445BWP8</accession>
<dbReference type="EMBL" id="SDMP01000008">
    <property type="protein sequence ID" value="RYR43072.1"/>
    <property type="molecule type" value="Genomic_DNA"/>
</dbReference>
<dbReference type="AlphaFoldDB" id="A0A445BWP8"/>
<organism evidence="2 3">
    <name type="scientific">Arachis hypogaea</name>
    <name type="common">Peanut</name>
    <dbReference type="NCBI Taxonomy" id="3818"/>
    <lineage>
        <taxon>Eukaryota</taxon>
        <taxon>Viridiplantae</taxon>
        <taxon>Streptophyta</taxon>
        <taxon>Embryophyta</taxon>
        <taxon>Tracheophyta</taxon>
        <taxon>Spermatophyta</taxon>
        <taxon>Magnoliopsida</taxon>
        <taxon>eudicotyledons</taxon>
        <taxon>Gunneridae</taxon>
        <taxon>Pentapetalae</taxon>
        <taxon>rosids</taxon>
        <taxon>fabids</taxon>
        <taxon>Fabales</taxon>
        <taxon>Fabaceae</taxon>
        <taxon>Papilionoideae</taxon>
        <taxon>50 kb inversion clade</taxon>
        <taxon>dalbergioids sensu lato</taxon>
        <taxon>Dalbergieae</taxon>
        <taxon>Pterocarpus clade</taxon>
        <taxon>Arachis</taxon>
    </lineage>
</organism>
<sequence>MADGTLQSNRHHCAAPLSNDVVRSFETTHWTVLPFIRDSFCMIGYAIGATTSAFYGFINGMLFFPSFGD</sequence>
<proteinExistence type="predicted"/>
<feature type="transmembrane region" description="Helical" evidence="1">
    <location>
        <begin position="42"/>
        <end position="64"/>
    </location>
</feature>
<keyword evidence="1" id="KW-0812">Transmembrane</keyword>
<keyword evidence="1" id="KW-0472">Membrane</keyword>
<gene>
    <name evidence="2" type="ORF">Ahy_A08g039503</name>
</gene>
<name>A0A445BWP8_ARAHY</name>
<comment type="caution">
    <text evidence="2">The sequence shown here is derived from an EMBL/GenBank/DDBJ whole genome shotgun (WGS) entry which is preliminary data.</text>
</comment>
<evidence type="ECO:0000256" key="1">
    <source>
        <dbReference type="SAM" id="Phobius"/>
    </source>
</evidence>
<evidence type="ECO:0000313" key="3">
    <source>
        <dbReference type="Proteomes" id="UP000289738"/>
    </source>
</evidence>
<protein>
    <submittedName>
        <fullName evidence="2">Uncharacterized protein</fullName>
    </submittedName>
</protein>
<keyword evidence="3" id="KW-1185">Reference proteome</keyword>
<dbReference type="Proteomes" id="UP000289738">
    <property type="component" value="Chromosome A08"/>
</dbReference>
<dbReference type="STRING" id="3818.A0A445BWP8"/>
<reference evidence="2 3" key="1">
    <citation type="submission" date="2019-01" db="EMBL/GenBank/DDBJ databases">
        <title>Sequencing of cultivated peanut Arachis hypogaea provides insights into genome evolution and oil improvement.</title>
        <authorList>
            <person name="Chen X."/>
        </authorList>
    </citation>
    <scope>NUCLEOTIDE SEQUENCE [LARGE SCALE GENOMIC DNA]</scope>
    <source>
        <strain evidence="3">cv. Fuhuasheng</strain>
        <tissue evidence="2">Leaves</tissue>
    </source>
</reference>
<evidence type="ECO:0000313" key="2">
    <source>
        <dbReference type="EMBL" id="RYR43072.1"/>
    </source>
</evidence>
<dbReference type="PANTHER" id="PTHR34459">
    <property type="entry name" value="OS01G0264500 PROTEIN"/>
    <property type="match status" value="1"/>
</dbReference>
<dbReference type="PANTHER" id="PTHR34459:SF3">
    <property type="entry name" value="OS01G0264500 PROTEIN"/>
    <property type="match status" value="1"/>
</dbReference>
<keyword evidence="1" id="KW-1133">Transmembrane helix</keyword>